<dbReference type="EC" id="2.3.1.267" evidence="2"/>
<dbReference type="EMBL" id="JAGGMB010000004">
    <property type="protein sequence ID" value="MBP2077313.1"/>
    <property type="molecule type" value="Genomic_DNA"/>
</dbReference>
<dbReference type="Pfam" id="PF13302">
    <property type="entry name" value="Acetyltransf_3"/>
    <property type="match status" value="1"/>
</dbReference>
<dbReference type="SUPFAM" id="SSF55729">
    <property type="entry name" value="Acyl-CoA N-acyltransferases (Nat)"/>
    <property type="match status" value="1"/>
</dbReference>
<evidence type="ECO:0000259" key="1">
    <source>
        <dbReference type="PROSITE" id="PS51186"/>
    </source>
</evidence>
<proteinExistence type="predicted"/>
<dbReference type="RefSeq" id="WP_149475616.1">
    <property type="nucleotide sequence ID" value="NZ_JAGGMB010000004.1"/>
</dbReference>
<sequence length="195" mass="22409">MNMEAIYSDLPRIETERLLLRKITMEDARDMYAYCSNSEVTRFVTWDAHQSLADTEAFVEFILNNYKKKDLSPWGMEHKKTGKIIGTVDLASWNPKHQSAEIAYCIHQDYWGKGLTTEAAKAVIAFGFSNMQLVRIQARCFVANIGSERVMEKVGMTFEGIIRKGMLVKGRHEDLKLYSILKEEFESLSINRKLG</sequence>
<feature type="domain" description="N-acetyltransferase" evidence="1">
    <location>
        <begin position="18"/>
        <end position="178"/>
    </location>
</feature>
<dbReference type="GO" id="GO:0008999">
    <property type="term" value="F:protein-N-terminal-alanine acetyltransferase activity"/>
    <property type="evidence" value="ECO:0007669"/>
    <property type="project" value="UniProtKB-EC"/>
</dbReference>
<dbReference type="Proteomes" id="UP001138793">
    <property type="component" value="Unassembled WGS sequence"/>
</dbReference>
<dbReference type="CDD" id="cd04301">
    <property type="entry name" value="NAT_SF"/>
    <property type="match status" value="1"/>
</dbReference>
<protein>
    <submittedName>
        <fullName evidence="2">Ribosomal-protein-alanine N-acetyltransferase</fullName>
        <ecNumber evidence="2">2.3.1.267</ecNumber>
    </submittedName>
</protein>
<dbReference type="PROSITE" id="PS51186">
    <property type="entry name" value="GNAT"/>
    <property type="match status" value="1"/>
</dbReference>
<keyword evidence="2" id="KW-0808">Transferase</keyword>
<gene>
    <name evidence="2" type="ORF">J2Z64_001565</name>
</gene>
<dbReference type="PANTHER" id="PTHR43792:SF9">
    <property type="entry name" value="RIBOSOMAL-PROTEIN-ALANINE ACETYLTRANSFERASE"/>
    <property type="match status" value="1"/>
</dbReference>
<dbReference type="Gene3D" id="3.40.630.30">
    <property type="match status" value="1"/>
</dbReference>
<keyword evidence="2" id="KW-0012">Acyltransferase</keyword>
<evidence type="ECO:0000313" key="2">
    <source>
        <dbReference type="EMBL" id="MBP2077313.1"/>
    </source>
</evidence>
<organism evidence="2 3">
    <name type="scientific">Oceanobacillus polygoni</name>
    <dbReference type="NCBI Taxonomy" id="1235259"/>
    <lineage>
        <taxon>Bacteria</taxon>
        <taxon>Bacillati</taxon>
        <taxon>Bacillota</taxon>
        <taxon>Bacilli</taxon>
        <taxon>Bacillales</taxon>
        <taxon>Bacillaceae</taxon>
        <taxon>Oceanobacillus</taxon>
    </lineage>
</organism>
<dbReference type="GO" id="GO:0005737">
    <property type="term" value="C:cytoplasm"/>
    <property type="evidence" value="ECO:0007669"/>
    <property type="project" value="TreeGrafter"/>
</dbReference>
<evidence type="ECO:0000313" key="3">
    <source>
        <dbReference type="Proteomes" id="UP001138793"/>
    </source>
</evidence>
<keyword evidence="3" id="KW-1185">Reference proteome</keyword>
<name>A0A9X0YRC7_9BACI</name>
<accession>A0A9X0YRC7</accession>
<comment type="caution">
    <text evidence="2">The sequence shown here is derived from an EMBL/GenBank/DDBJ whole genome shotgun (WGS) entry which is preliminary data.</text>
</comment>
<dbReference type="InterPro" id="IPR051531">
    <property type="entry name" value="N-acetyltransferase"/>
</dbReference>
<reference evidence="2" key="1">
    <citation type="submission" date="2021-03" db="EMBL/GenBank/DDBJ databases">
        <title>Genomic Encyclopedia of Type Strains, Phase IV (KMG-IV): sequencing the most valuable type-strain genomes for metagenomic binning, comparative biology and taxonomic classification.</title>
        <authorList>
            <person name="Goeker M."/>
        </authorList>
    </citation>
    <scope>NUCLEOTIDE SEQUENCE</scope>
    <source>
        <strain evidence="2">DSM 107338</strain>
    </source>
</reference>
<dbReference type="AlphaFoldDB" id="A0A9X0YRC7"/>
<dbReference type="InterPro" id="IPR000182">
    <property type="entry name" value="GNAT_dom"/>
</dbReference>
<dbReference type="InterPro" id="IPR016181">
    <property type="entry name" value="Acyl_CoA_acyltransferase"/>
</dbReference>
<dbReference type="OrthoDB" id="9785602at2"/>
<dbReference type="PANTHER" id="PTHR43792">
    <property type="entry name" value="GNAT FAMILY, PUTATIVE (AFU_ORTHOLOGUE AFUA_3G00765)-RELATED-RELATED"/>
    <property type="match status" value="1"/>
</dbReference>